<feature type="region of interest" description="Disordered" evidence="1">
    <location>
        <begin position="659"/>
        <end position="685"/>
    </location>
</feature>
<reference evidence="2" key="1">
    <citation type="submission" date="2021-12" db="EMBL/GenBank/DDBJ databases">
        <authorList>
            <person name="Martin H S."/>
        </authorList>
    </citation>
    <scope>NUCLEOTIDE SEQUENCE</scope>
</reference>
<accession>A0A8J9UE87</accession>
<dbReference type="Proteomes" id="UP000838878">
    <property type="component" value="Chromosome 13"/>
</dbReference>
<sequence length="1035" mass="120164">MIIHTPRRRISPRTKRKYRAIKNFLQKALGTSSQGNIYTNSTIEVSVSDIKTKIEGIEQQLNKVSKHCRDLSCLERKVRRQTANLSVCSNLDDKSIGENSKSERDLKNVETKLLYKKTDRQCNRTDEGESAIDNQNHENKNNENMNSTAFDQNLYNFHGKLKRQHNENEKYKFHRHQRKTKSKHETISPVYSTSSFHSFVASKHKKYAELSCSDYHQRGRFESEDTHYIPDPNLHRNRKIVEYDCRNKNKKYEERRKEKRNRRENSELDQDFIEKIIKKQYKPVKVFGRRDSDFSQFSAPVCRDHEFDIKEEIQEGSELCSCCFDEYRKRRHRYIRNNDPSDMRSVCDTRLYSSKKHHHHKYRNRHIDDYNNSAYYDVVPVREKSSPLSRRKLIEDNTMAYQYCKEVPPSPRTRRPRLNLKAQNNAEYGDSLINERYRRRNTPIRYHNYDLASELSLHQRSHENLANIETMSSFQSANLIDEKTNQTNNDTTWNTEITNVTTDKTDKALGEIKDILQSFLIEVKKESIHSDKCNITSKLEGKSFNKTQESDKINTTIIPNSGDNFGTHTAGQSSMAPFLPSFPNPCCYPIIPVCPVNCLQNGYILPNSSFTCTACAKASKENANAEKENSNRSDTNDKINTCNETQELIKEIYKYVSQNPKTPRKDDSNDNDINNHSKNGNRRLDKVILTNTSVGGCSKTSKHDANVGTPYMRCFSKSCEAIGSRMNSDTYYSTNASYSDTILEKLSLEASQSSTDSDTSSDISEKKIHRNKFHKLLHSLRLFKRKKKDVIEEVTESESTIAVNTKHKAKPPFKQHITNYAMHGQEYFHPPPIPGTFCPPHPEGHCSYGQGYPHRPLPPEMYSHCKYPINQFGMPYDHRMPPTCNPMVHPPCPNYDPYNQVPPQVPLCLKEIEVKSIGTQSQRKMSMFSKFAKKVQPTQQDASQQYSIPSPNKPTFWKSLQEKTKQQNSDPLDFSLKTQKQLAQGDMKLRNAMLKKLFYKRNPFSPRNLIVRTLLGKDKSSYGNPPKMYRPRMFI</sequence>
<feature type="non-terminal residue" evidence="2">
    <location>
        <position position="1035"/>
    </location>
</feature>
<dbReference type="EMBL" id="OV170233">
    <property type="protein sequence ID" value="CAH0718698.1"/>
    <property type="molecule type" value="Genomic_DNA"/>
</dbReference>
<dbReference type="AlphaFoldDB" id="A0A8J9UE87"/>
<dbReference type="OrthoDB" id="7462635at2759"/>
<evidence type="ECO:0000256" key="1">
    <source>
        <dbReference type="SAM" id="MobiDB-lite"/>
    </source>
</evidence>
<gene>
    <name evidence="2" type="ORF">BINO364_LOCUS5135</name>
</gene>
<proteinExistence type="predicted"/>
<name>A0A8J9UE87_9NEOP</name>
<protein>
    <submittedName>
        <fullName evidence="2">Uncharacterized protein</fullName>
    </submittedName>
</protein>
<organism evidence="2 3">
    <name type="scientific">Brenthis ino</name>
    <name type="common">lesser marbled fritillary</name>
    <dbReference type="NCBI Taxonomy" id="405034"/>
    <lineage>
        <taxon>Eukaryota</taxon>
        <taxon>Metazoa</taxon>
        <taxon>Ecdysozoa</taxon>
        <taxon>Arthropoda</taxon>
        <taxon>Hexapoda</taxon>
        <taxon>Insecta</taxon>
        <taxon>Pterygota</taxon>
        <taxon>Neoptera</taxon>
        <taxon>Endopterygota</taxon>
        <taxon>Lepidoptera</taxon>
        <taxon>Glossata</taxon>
        <taxon>Ditrysia</taxon>
        <taxon>Papilionoidea</taxon>
        <taxon>Nymphalidae</taxon>
        <taxon>Heliconiinae</taxon>
        <taxon>Argynnini</taxon>
        <taxon>Brenthis</taxon>
    </lineage>
</organism>
<evidence type="ECO:0000313" key="3">
    <source>
        <dbReference type="Proteomes" id="UP000838878"/>
    </source>
</evidence>
<evidence type="ECO:0000313" key="2">
    <source>
        <dbReference type="EMBL" id="CAH0718698.1"/>
    </source>
</evidence>
<feature type="region of interest" description="Disordered" evidence="1">
    <location>
        <begin position="124"/>
        <end position="146"/>
    </location>
</feature>
<keyword evidence="3" id="KW-1185">Reference proteome</keyword>